<dbReference type="PANTHER" id="PTHR47129">
    <property type="entry name" value="QUINONE OXIDOREDUCTASE 2"/>
    <property type="match status" value="1"/>
</dbReference>
<dbReference type="OrthoDB" id="5510591at2"/>
<evidence type="ECO:0000259" key="1">
    <source>
        <dbReference type="Pfam" id="PF13460"/>
    </source>
</evidence>
<dbReference type="SUPFAM" id="SSF51735">
    <property type="entry name" value="NAD(P)-binding Rossmann-fold domains"/>
    <property type="match status" value="1"/>
</dbReference>
<dbReference type="Pfam" id="PF13460">
    <property type="entry name" value="NAD_binding_10"/>
    <property type="match status" value="1"/>
</dbReference>
<dbReference type="PANTHER" id="PTHR47129:SF1">
    <property type="entry name" value="NMRA-LIKE DOMAIN-CONTAINING PROTEIN"/>
    <property type="match status" value="1"/>
</dbReference>
<protein>
    <submittedName>
        <fullName evidence="2">NmrA family transcriptional regulator</fullName>
    </submittedName>
</protein>
<proteinExistence type="predicted"/>
<dbReference type="Gene3D" id="3.40.50.720">
    <property type="entry name" value="NAD(P)-binding Rossmann-like Domain"/>
    <property type="match status" value="1"/>
</dbReference>
<comment type="caution">
    <text evidence="2">The sequence shown here is derived from an EMBL/GenBank/DDBJ whole genome shotgun (WGS) entry which is preliminary data.</text>
</comment>
<dbReference type="InterPro" id="IPR036291">
    <property type="entry name" value="NAD(P)-bd_dom_sf"/>
</dbReference>
<dbReference type="EMBL" id="LLZJ01000003">
    <property type="protein sequence ID" value="KUL67111.1"/>
    <property type="molecule type" value="Genomic_DNA"/>
</dbReference>
<dbReference type="Gene3D" id="3.90.25.10">
    <property type="entry name" value="UDP-galactose 4-epimerase, domain 1"/>
    <property type="match status" value="1"/>
</dbReference>
<dbReference type="Proteomes" id="UP000053413">
    <property type="component" value="Unassembled WGS sequence"/>
</dbReference>
<dbReference type="RefSeq" id="WP_059141897.1">
    <property type="nucleotide sequence ID" value="NZ_LLZJ01000003.1"/>
</dbReference>
<sequence length="287" mass="29899">MIIVTGANGQLGRMVAERLLKRVPAGEIGVSVRDVEAARDLGAQGIRVRRGDFDDPETLPHAFEGASQVLIVSTGTTGEAAVRGHRAAIDAAAAAGAKRILYTSHMGANPSSPFHPMPDHAATEEALRRSGVPFTSLRNGFYASSALELVRASLETGVLAVPADGPVAWTAHADLADAAVLALTGEVLDGLSPALTGPEVIDMAGIAEILTRVTGRPIRRVVVSDDDYRAQLVTHGAPASAADLLVGLFAASRRGDFAPVDPTLADLLGRPTVRLEDYLKSAVTPPR</sequence>
<dbReference type="InterPro" id="IPR016040">
    <property type="entry name" value="NAD(P)-bd_dom"/>
</dbReference>
<dbReference type="InterPro" id="IPR052718">
    <property type="entry name" value="NmrA-type_oxidoreductase"/>
</dbReference>
<accession>A0A0X3XDA0</accession>
<evidence type="ECO:0000313" key="2">
    <source>
        <dbReference type="EMBL" id="KUL67111.1"/>
    </source>
</evidence>
<dbReference type="AlphaFoldDB" id="A0A0X3XDA0"/>
<reference evidence="3" key="1">
    <citation type="submission" date="2015-10" db="EMBL/GenBank/DDBJ databases">
        <authorList>
            <person name="Ju K.-S."/>
            <person name="Doroghazi J.R."/>
            <person name="Metcalf W.W."/>
        </authorList>
    </citation>
    <scope>NUCLEOTIDE SEQUENCE [LARGE SCALE GENOMIC DNA]</scope>
    <source>
        <strain evidence="3">NRRL F-8817</strain>
    </source>
</reference>
<gene>
    <name evidence="2" type="ORF">ADL28_01545</name>
</gene>
<organism evidence="2 3">
    <name type="scientific">Streptomyces violaceusniger</name>
    <dbReference type="NCBI Taxonomy" id="68280"/>
    <lineage>
        <taxon>Bacteria</taxon>
        <taxon>Bacillati</taxon>
        <taxon>Actinomycetota</taxon>
        <taxon>Actinomycetes</taxon>
        <taxon>Kitasatosporales</taxon>
        <taxon>Streptomycetaceae</taxon>
        <taxon>Streptomyces</taxon>
        <taxon>Streptomyces violaceusniger group</taxon>
    </lineage>
</organism>
<evidence type="ECO:0000313" key="3">
    <source>
        <dbReference type="Proteomes" id="UP000053413"/>
    </source>
</evidence>
<name>A0A0X3XDA0_STRVO</name>
<feature type="domain" description="NAD(P)-binding" evidence="1">
    <location>
        <begin position="6"/>
        <end position="145"/>
    </location>
</feature>